<reference evidence="1 2" key="1">
    <citation type="submission" date="2020-01" db="EMBL/GenBank/DDBJ databases">
        <title>A novel Bacillus sp. from Pasinler.</title>
        <authorList>
            <person name="Adiguzel A."/>
            <person name="Ay H."/>
            <person name="Baltaci M.O."/>
        </authorList>
    </citation>
    <scope>NUCLEOTIDE SEQUENCE [LARGE SCALE GENOMIC DNA]</scope>
    <source>
        <strain evidence="1 2">P1</strain>
    </source>
</reference>
<proteinExistence type="predicted"/>
<sequence>MSNYLISNHTFLVDRIVFTRRLKGLTGDRLKLYLFMCRVVSVDPNNRYFMSYQHANKELNISEHKYRSALKWLEQNFFIRKTGNVGRANAYQVLFLPVFDGSTYHSRAQIKRDRNTFKQGGYGYVEMPIELLKGSILSNHSVWKDLRIMTLGLLYLYF</sequence>
<accession>A0ABX0A8P7</accession>
<comment type="caution">
    <text evidence="1">The sequence shown here is derived from an EMBL/GenBank/DDBJ whole genome shotgun (WGS) entry which is preliminary data.</text>
</comment>
<dbReference type="Proteomes" id="UP000743899">
    <property type="component" value="Unassembled WGS sequence"/>
</dbReference>
<name>A0ABX0A8P7_9BACI</name>
<protein>
    <recommendedName>
        <fullName evidence="3">Helix-turn-helix domain-containing protein</fullName>
    </recommendedName>
</protein>
<dbReference type="RefSeq" id="WP_161921414.1">
    <property type="nucleotide sequence ID" value="NZ_JAACYS010000067.1"/>
</dbReference>
<organism evidence="1 2">
    <name type="scientific">Pallidibacillus pasinlerensis</name>
    <dbReference type="NCBI Taxonomy" id="2703818"/>
    <lineage>
        <taxon>Bacteria</taxon>
        <taxon>Bacillati</taxon>
        <taxon>Bacillota</taxon>
        <taxon>Bacilli</taxon>
        <taxon>Bacillales</taxon>
        <taxon>Bacillaceae</taxon>
        <taxon>Pallidibacillus</taxon>
    </lineage>
</organism>
<gene>
    <name evidence="1" type="ORF">GW534_12810</name>
</gene>
<dbReference type="EMBL" id="JAACYS010000067">
    <property type="protein sequence ID" value="NCU18585.1"/>
    <property type="molecule type" value="Genomic_DNA"/>
</dbReference>
<keyword evidence="2" id="KW-1185">Reference proteome</keyword>
<evidence type="ECO:0008006" key="3">
    <source>
        <dbReference type="Google" id="ProtNLM"/>
    </source>
</evidence>
<evidence type="ECO:0000313" key="1">
    <source>
        <dbReference type="EMBL" id="NCU18585.1"/>
    </source>
</evidence>
<evidence type="ECO:0000313" key="2">
    <source>
        <dbReference type="Proteomes" id="UP000743899"/>
    </source>
</evidence>